<dbReference type="InterPro" id="IPR005496">
    <property type="entry name" value="Integral_membrane_TerC"/>
</dbReference>
<gene>
    <name evidence="7" type="ORF">SAMN05216225_10854</name>
</gene>
<evidence type="ECO:0000256" key="5">
    <source>
        <dbReference type="ARBA" id="ARBA00023136"/>
    </source>
</evidence>
<evidence type="ECO:0000256" key="3">
    <source>
        <dbReference type="ARBA" id="ARBA00022692"/>
    </source>
</evidence>
<evidence type="ECO:0000313" key="7">
    <source>
        <dbReference type="EMBL" id="SHG90898.1"/>
    </source>
</evidence>
<dbReference type="OrthoDB" id="5295733at2"/>
<feature type="transmembrane region" description="Helical" evidence="6">
    <location>
        <begin position="67"/>
        <end position="85"/>
    </location>
</feature>
<evidence type="ECO:0000256" key="4">
    <source>
        <dbReference type="ARBA" id="ARBA00022989"/>
    </source>
</evidence>
<dbReference type="InterPro" id="IPR022301">
    <property type="entry name" value="Integral_membrane_YjbE"/>
</dbReference>
<feature type="transmembrane region" description="Helical" evidence="6">
    <location>
        <begin position="6"/>
        <end position="28"/>
    </location>
</feature>
<feature type="transmembrane region" description="Helical" evidence="6">
    <location>
        <begin position="40"/>
        <end position="61"/>
    </location>
</feature>
<evidence type="ECO:0000256" key="2">
    <source>
        <dbReference type="ARBA" id="ARBA00007511"/>
    </source>
</evidence>
<dbReference type="PANTHER" id="PTHR30238:SF4">
    <property type="entry name" value="SLL1022 PROTEIN"/>
    <property type="match status" value="1"/>
</dbReference>
<comment type="subcellular location">
    <subcellularLocation>
        <location evidence="1">Membrane</location>
        <topology evidence="1">Multi-pass membrane protein</topology>
    </subcellularLocation>
</comment>
<keyword evidence="5 6" id="KW-0472">Membrane</keyword>
<keyword evidence="8" id="KW-1185">Reference proteome</keyword>
<comment type="similarity">
    <text evidence="2">Belongs to the TerC family.</text>
</comment>
<accession>A0A1M5NN31</accession>
<evidence type="ECO:0000256" key="1">
    <source>
        <dbReference type="ARBA" id="ARBA00004141"/>
    </source>
</evidence>
<keyword evidence="4 6" id="KW-1133">Transmembrane helix</keyword>
<feature type="transmembrane region" description="Helical" evidence="6">
    <location>
        <begin position="159"/>
        <end position="177"/>
    </location>
</feature>
<feature type="transmembrane region" description="Helical" evidence="6">
    <location>
        <begin position="130"/>
        <end position="152"/>
    </location>
</feature>
<feature type="transmembrane region" description="Helical" evidence="6">
    <location>
        <begin position="106"/>
        <end position="124"/>
    </location>
</feature>
<dbReference type="GO" id="GO:0016020">
    <property type="term" value="C:membrane"/>
    <property type="evidence" value="ECO:0007669"/>
    <property type="project" value="UniProtKB-SubCell"/>
</dbReference>
<proteinExistence type="inferred from homology"/>
<evidence type="ECO:0000256" key="6">
    <source>
        <dbReference type="SAM" id="Phobius"/>
    </source>
</evidence>
<name>A0A1M5NN31_9BACI</name>
<dbReference type="Proteomes" id="UP000183988">
    <property type="component" value="Unassembled WGS sequence"/>
</dbReference>
<keyword evidence="3 6" id="KW-0812">Transmembrane</keyword>
<dbReference type="Pfam" id="PF03741">
    <property type="entry name" value="TerC"/>
    <property type="match status" value="1"/>
</dbReference>
<dbReference type="AlphaFoldDB" id="A0A1M5NN31"/>
<dbReference type="RefSeq" id="WP_072892105.1">
    <property type="nucleotide sequence ID" value="NZ_FQVW01000085.1"/>
</dbReference>
<evidence type="ECO:0000313" key="8">
    <source>
        <dbReference type="Proteomes" id="UP000183988"/>
    </source>
</evidence>
<dbReference type="PANTHER" id="PTHR30238">
    <property type="entry name" value="MEMBRANE BOUND PREDICTED REDOX MODULATOR"/>
    <property type="match status" value="1"/>
</dbReference>
<dbReference type="EMBL" id="FQVW01000085">
    <property type="protein sequence ID" value="SHG90898.1"/>
    <property type="molecule type" value="Genomic_DNA"/>
</dbReference>
<feature type="transmembrane region" description="Helical" evidence="6">
    <location>
        <begin position="189"/>
        <end position="209"/>
    </location>
</feature>
<sequence length="218" mass="23818">MEFIETLLKILLINLILSGDNAVVIAMASRNLPEHLKQKAVVWGTLGAVAFRILFTLIVIYLLQLPFIHLVGGLLLLVVAYKLLVDQEEENNIKVGSSLRDAIATIIFADVLMSLDNVLAIVAVSGSDMVIIFIGIIMSIPIIMFASHLILNLMESYPIVIYIGAALLAWTAGEMMLKEGSIQQFISPNSMVETTLLIGLIFLVLGVGATKRKVNERS</sequence>
<protein>
    <submittedName>
        <fullName evidence="7">Integral membrane protein, YjbE family</fullName>
    </submittedName>
</protein>
<organism evidence="7 8">
    <name type="scientific">Ornithinibacillus halophilus</name>
    <dbReference type="NCBI Taxonomy" id="930117"/>
    <lineage>
        <taxon>Bacteria</taxon>
        <taxon>Bacillati</taxon>
        <taxon>Bacillota</taxon>
        <taxon>Bacilli</taxon>
        <taxon>Bacillales</taxon>
        <taxon>Bacillaceae</taxon>
        <taxon>Ornithinibacillus</taxon>
    </lineage>
</organism>
<dbReference type="NCBIfam" id="TIGR03717">
    <property type="entry name" value="R_switched_YjbE"/>
    <property type="match status" value="1"/>
</dbReference>
<reference evidence="7 8" key="1">
    <citation type="submission" date="2016-11" db="EMBL/GenBank/DDBJ databases">
        <authorList>
            <person name="Jaros S."/>
            <person name="Januszkiewicz K."/>
            <person name="Wedrychowicz H."/>
        </authorList>
    </citation>
    <scope>NUCLEOTIDE SEQUENCE [LARGE SCALE GENOMIC DNA]</scope>
    <source>
        <strain evidence="7 8">IBRC-M 10683</strain>
    </source>
</reference>